<feature type="coiled-coil region" evidence="1">
    <location>
        <begin position="12"/>
        <end position="39"/>
    </location>
</feature>
<gene>
    <name evidence="2" type="ORF">ACFSUE_01335</name>
</gene>
<sequence length="46" mass="5660">MSQEYHSFIELLKDAHDRLDRVERDLSRINEVCEQIERRKPMECIK</sequence>
<keyword evidence="1" id="KW-0175">Coiled coil</keyword>
<evidence type="ECO:0000313" key="3">
    <source>
        <dbReference type="Proteomes" id="UP001597399"/>
    </source>
</evidence>
<organism evidence="2 3">
    <name type="scientific">Sporolactobacillus shoreicorticis</name>
    <dbReference type="NCBI Taxonomy" id="1923877"/>
    <lineage>
        <taxon>Bacteria</taxon>
        <taxon>Bacillati</taxon>
        <taxon>Bacillota</taxon>
        <taxon>Bacilli</taxon>
        <taxon>Bacillales</taxon>
        <taxon>Sporolactobacillaceae</taxon>
        <taxon>Sporolactobacillus</taxon>
    </lineage>
</organism>
<evidence type="ECO:0000313" key="2">
    <source>
        <dbReference type="EMBL" id="MFD2692289.1"/>
    </source>
</evidence>
<keyword evidence="3" id="KW-1185">Reference proteome</keyword>
<evidence type="ECO:0000256" key="1">
    <source>
        <dbReference type="SAM" id="Coils"/>
    </source>
</evidence>
<dbReference type="Proteomes" id="UP001597399">
    <property type="component" value="Unassembled WGS sequence"/>
</dbReference>
<accession>A0ABW5RXQ1</accession>
<proteinExistence type="predicted"/>
<comment type="caution">
    <text evidence="2">The sequence shown here is derived from an EMBL/GenBank/DDBJ whole genome shotgun (WGS) entry which is preliminary data.</text>
</comment>
<protein>
    <submittedName>
        <fullName evidence="2">Uncharacterized protein</fullName>
    </submittedName>
</protein>
<dbReference type="EMBL" id="JBHUMQ010000001">
    <property type="protein sequence ID" value="MFD2692289.1"/>
    <property type="molecule type" value="Genomic_DNA"/>
</dbReference>
<reference evidence="3" key="1">
    <citation type="journal article" date="2019" name="Int. J. Syst. Evol. Microbiol.">
        <title>The Global Catalogue of Microorganisms (GCM) 10K type strain sequencing project: providing services to taxonomists for standard genome sequencing and annotation.</title>
        <authorList>
            <consortium name="The Broad Institute Genomics Platform"/>
            <consortium name="The Broad Institute Genome Sequencing Center for Infectious Disease"/>
            <person name="Wu L."/>
            <person name="Ma J."/>
        </authorList>
    </citation>
    <scope>NUCLEOTIDE SEQUENCE [LARGE SCALE GENOMIC DNA]</scope>
    <source>
        <strain evidence="3">TISTR 2466</strain>
    </source>
</reference>
<dbReference type="RefSeq" id="WP_253064949.1">
    <property type="nucleotide sequence ID" value="NZ_JAMXWM010000034.1"/>
</dbReference>
<name>A0ABW5RXQ1_9BACL</name>